<dbReference type="EMBL" id="CAJVPG010000218">
    <property type="protein sequence ID" value="CAG8374173.1"/>
    <property type="molecule type" value="Genomic_DNA"/>
</dbReference>
<sequence length="170" mass="19469">MDAPEQLPDQDMADRQPSEMPIQSDEAYPQAVSDPEPPMKQEACPKKPLAIEQFQSTLETLADLDRDDPKLAFQAARTVGLYRRIWASYVPRHRNGENSDENDKTSWETTIEPSNERDGLRHCPGEQLSHLYSFEQALGQTQERLIGVLKEWNQGSRSDLAMLMNIKRRT</sequence>
<keyword evidence="3" id="KW-1185">Reference proteome</keyword>
<comment type="caution">
    <text evidence="2">The sequence shown here is derived from an EMBL/GenBank/DDBJ whole genome shotgun (WGS) entry which is preliminary data.</text>
</comment>
<protein>
    <submittedName>
        <fullName evidence="2">Uncharacterized protein</fullName>
    </submittedName>
</protein>
<organism evidence="2 3">
    <name type="scientific">Penicillium salamii</name>
    <dbReference type="NCBI Taxonomy" id="1612424"/>
    <lineage>
        <taxon>Eukaryota</taxon>
        <taxon>Fungi</taxon>
        <taxon>Dikarya</taxon>
        <taxon>Ascomycota</taxon>
        <taxon>Pezizomycotina</taxon>
        <taxon>Eurotiomycetes</taxon>
        <taxon>Eurotiomycetidae</taxon>
        <taxon>Eurotiales</taxon>
        <taxon>Aspergillaceae</taxon>
        <taxon>Penicillium</taxon>
    </lineage>
</organism>
<reference evidence="2" key="1">
    <citation type="submission" date="2021-07" db="EMBL/GenBank/DDBJ databases">
        <authorList>
            <person name="Branca A.L. A."/>
        </authorList>
    </citation>
    <scope>NUCLEOTIDE SEQUENCE</scope>
</reference>
<evidence type="ECO:0000256" key="1">
    <source>
        <dbReference type="SAM" id="MobiDB-lite"/>
    </source>
</evidence>
<evidence type="ECO:0000313" key="3">
    <source>
        <dbReference type="Proteomes" id="UP001152649"/>
    </source>
</evidence>
<gene>
    <name evidence="2" type="ORF">PSALAMII_LOCUS5043</name>
</gene>
<proteinExistence type="predicted"/>
<name>A0A9W4NIK3_9EURO</name>
<dbReference type="Proteomes" id="UP001152649">
    <property type="component" value="Unassembled WGS sequence"/>
</dbReference>
<accession>A0A9W4NIK3</accession>
<evidence type="ECO:0000313" key="2">
    <source>
        <dbReference type="EMBL" id="CAG8374173.1"/>
    </source>
</evidence>
<dbReference type="OrthoDB" id="191315at2759"/>
<feature type="compositionally biased region" description="Basic and acidic residues" evidence="1">
    <location>
        <begin position="94"/>
        <end position="106"/>
    </location>
</feature>
<feature type="region of interest" description="Disordered" evidence="1">
    <location>
        <begin position="1"/>
        <end position="46"/>
    </location>
</feature>
<feature type="region of interest" description="Disordered" evidence="1">
    <location>
        <begin position="92"/>
        <end position="119"/>
    </location>
</feature>
<dbReference type="AlphaFoldDB" id="A0A9W4NIK3"/>